<feature type="transmembrane region" description="Helical" evidence="5">
    <location>
        <begin position="117"/>
        <end position="134"/>
    </location>
</feature>
<dbReference type="InterPro" id="IPR000276">
    <property type="entry name" value="GPCR_Rhodpsn"/>
</dbReference>
<feature type="transmembrane region" description="Helical" evidence="5">
    <location>
        <begin position="209"/>
        <end position="238"/>
    </location>
</feature>
<dbReference type="InterPro" id="IPR019427">
    <property type="entry name" value="7TM_GPCR_serpentine_rcpt_Srw"/>
</dbReference>
<feature type="transmembrane region" description="Helical" evidence="5">
    <location>
        <begin position="85"/>
        <end position="110"/>
    </location>
</feature>
<dbReference type="SUPFAM" id="SSF81321">
    <property type="entry name" value="Family A G protein-coupled receptor-like"/>
    <property type="match status" value="1"/>
</dbReference>
<keyword evidence="2 5" id="KW-0812">Transmembrane</keyword>
<evidence type="ECO:0000313" key="7">
    <source>
        <dbReference type="EMBL" id="PVD29890.1"/>
    </source>
</evidence>
<dbReference type="Gene3D" id="1.20.1070.10">
    <property type="entry name" value="Rhodopsin 7-helix transmembrane proteins"/>
    <property type="match status" value="1"/>
</dbReference>
<dbReference type="GO" id="GO:0008528">
    <property type="term" value="F:G protein-coupled peptide receptor activity"/>
    <property type="evidence" value="ECO:0007669"/>
    <property type="project" value="InterPro"/>
</dbReference>
<reference evidence="7 8" key="1">
    <citation type="submission" date="2018-04" db="EMBL/GenBank/DDBJ databases">
        <title>The genome of golden apple snail Pomacea canaliculata provides insight into stress tolerance and invasive adaptation.</title>
        <authorList>
            <person name="Liu C."/>
            <person name="Liu B."/>
            <person name="Ren Y."/>
            <person name="Zhang Y."/>
            <person name="Wang H."/>
            <person name="Li S."/>
            <person name="Jiang F."/>
            <person name="Yin L."/>
            <person name="Zhang G."/>
            <person name="Qian W."/>
            <person name="Fan W."/>
        </authorList>
    </citation>
    <scope>NUCLEOTIDE SEQUENCE [LARGE SCALE GENOMIC DNA]</scope>
    <source>
        <strain evidence="7">SZHN2017</strain>
        <tissue evidence="7">Muscle</tissue>
    </source>
</reference>
<keyword evidence="8" id="KW-1185">Reference proteome</keyword>
<gene>
    <name evidence="7" type="ORF">C0Q70_09147</name>
</gene>
<proteinExistence type="predicted"/>
<evidence type="ECO:0000256" key="2">
    <source>
        <dbReference type="ARBA" id="ARBA00022692"/>
    </source>
</evidence>
<dbReference type="Pfam" id="PF10324">
    <property type="entry name" value="7TM_GPCR_Srw"/>
    <property type="match status" value="1"/>
</dbReference>
<dbReference type="AlphaFoldDB" id="A0A2T7P901"/>
<evidence type="ECO:0000256" key="4">
    <source>
        <dbReference type="ARBA" id="ARBA00023136"/>
    </source>
</evidence>
<dbReference type="GO" id="GO:0016020">
    <property type="term" value="C:membrane"/>
    <property type="evidence" value="ECO:0007669"/>
    <property type="project" value="UniProtKB-SubCell"/>
</dbReference>
<evidence type="ECO:0000256" key="3">
    <source>
        <dbReference type="ARBA" id="ARBA00022989"/>
    </source>
</evidence>
<name>A0A2T7P901_POMCA</name>
<dbReference type="PANTHER" id="PTHR46641">
    <property type="entry name" value="FMRFAMIDE RECEPTOR-RELATED"/>
    <property type="match status" value="1"/>
</dbReference>
<keyword evidence="3 5" id="KW-1133">Transmembrane helix</keyword>
<feature type="transmembrane region" description="Helical" evidence="5">
    <location>
        <begin position="258"/>
        <end position="281"/>
    </location>
</feature>
<feature type="domain" description="G-protein coupled receptors family 1 profile" evidence="6">
    <location>
        <begin position="141"/>
        <end position="274"/>
    </location>
</feature>
<protein>
    <recommendedName>
        <fullName evidence="6">G-protein coupled receptors family 1 profile domain-containing protein</fullName>
    </recommendedName>
</protein>
<evidence type="ECO:0000256" key="5">
    <source>
        <dbReference type="SAM" id="Phobius"/>
    </source>
</evidence>
<dbReference type="OrthoDB" id="6068817at2759"/>
<comment type="subcellular location">
    <subcellularLocation>
        <location evidence="1">Membrane</location>
    </subcellularLocation>
</comment>
<evidence type="ECO:0000313" key="8">
    <source>
        <dbReference type="Proteomes" id="UP000245119"/>
    </source>
</evidence>
<dbReference type="EMBL" id="PZQS01000005">
    <property type="protein sequence ID" value="PVD29890.1"/>
    <property type="molecule type" value="Genomic_DNA"/>
</dbReference>
<dbReference type="InterPro" id="IPR017452">
    <property type="entry name" value="GPCR_Rhodpsn_7TM"/>
</dbReference>
<accession>A0A2T7P901</accession>
<keyword evidence="4 5" id="KW-0472">Membrane</keyword>
<organism evidence="7 8">
    <name type="scientific">Pomacea canaliculata</name>
    <name type="common">Golden apple snail</name>
    <dbReference type="NCBI Taxonomy" id="400727"/>
    <lineage>
        <taxon>Eukaryota</taxon>
        <taxon>Metazoa</taxon>
        <taxon>Spiralia</taxon>
        <taxon>Lophotrochozoa</taxon>
        <taxon>Mollusca</taxon>
        <taxon>Gastropoda</taxon>
        <taxon>Caenogastropoda</taxon>
        <taxon>Architaenioglossa</taxon>
        <taxon>Ampullarioidea</taxon>
        <taxon>Ampullariidae</taxon>
        <taxon>Pomacea</taxon>
    </lineage>
</organism>
<sequence length="293" mass="33009">MLFTAKCKEAETNCICTIGGASFEAGSGPSRAAPRVEVGETLIGAVQLQETGITSSVSKLENNKMNNTSNTEADPYDYYYNIYTLYYASYIWVLAAVGVPGNVACIMTIATMTLTTATLYVVLLAAADLAALVLKAKAGYCSYPEHAQEFVITYWHWIVASIYFFLPFTLLAIFTSLILVRLRRQRKASEAIGETTENTRERSQMRVELPICIMMVCAAIVFLVLTLPTCIYHLIVAWKKINVDTPQQWFAWAMFQQLAISLSEANHAVNFYIYFLSVRMFRSRFKQLMMKLF</sequence>
<evidence type="ECO:0000259" key="6">
    <source>
        <dbReference type="PROSITE" id="PS50262"/>
    </source>
</evidence>
<evidence type="ECO:0000256" key="1">
    <source>
        <dbReference type="ARBA" id="ARBA00004370"/>
    </source>
</evidence>
<dbReference type="Proteomes" id="UP000245119">
    <property type="component" value="Linkage Group LG5"/>
</dbReference>
<dbReference type="PRINTS" id="PR00237">
    <property type="entry name" value="GPCRRHODOPSN"/>
</dbReference>
<dbReference type="PROSITE" id="PS50262">
    <property type="entry name" value="G_PROTEIN_RECEP_F1_2"/>
    <property type="match status" value="1"/>
</dbReference>
<feature type="transmembrane region" description="Helical" evidence="5">
    <location>
        <begin position="154"/>
        <end position="180"/>
    </location>
</feature>
<dbReference type="InterPro" id="IPR052954">
    <property type="entry name" value="GPCR-Ligand_Int"/>
</dbReference>
<comment type="caution">
    <text evidence="7">The sequence shown here is derived from an EMBL/GenBank/DDBJ whole genome shotgun (WGS) entry which is preliminary data.</text>
</comment>